<dbReference type="Pfam" id="PF01822">
    <property type="entry name" value="WSC"/>
    <property type="match status" value="3"/>
</dbReference>
<dbReference type="Proteomes" id="UP000094819">
    <property type="component" value="Unassembled WGS sequence"/>
</dbReference>
<accession>A0A1E3IMF2</accession>
<name>A0A1E3IMF2_9TREE</name>
<evidence type="ECO:0000259" key="3">
    <source>
        <dbReference type="PROSITE" id="PS51212"/>
    </source>
</evidence>
<feature type="domain" description="WSC" evidence="3">
    <location>
        <begin position="665"/>
        <end position="757"/>
    </location>
</feature>
<feature type="domain" description="WSC" evidence="3">
    <location>
        <begin position="476"/>
        <end position="569"/>
    </location>
</feature>
<keyword evidence="2" id="KW-0732">Signal</keyword>
<dbReference type="PROSITE" id="PS51212">
    <property type="entry name" value="WSC"/>
    <property type="match status" value="3"/>
</dbReference>
<keyword evidence="5" id="KW-1185">Reference proteome</keyword>
<dbReference type="RefSeq" id="XP_019029607.1">
    <property type="nucleotide sequence ID" value="XM_019178451.1"/>
</dbReference>
<dbReference type="SMART" id="SM00321">
    <property type="entry name" value="WSC"/>
    <property type="match status" value="3"/>
</dbReference>
<gene>
    <name evidence="4" type="ORF">L198_06389</name>
</gene>
<dbReference type="PANTHER" id="PTHR43662">
    <property type="match status" value="1"/>
</dbReference>
<dbReference type="EMBL" id="AWGH01000022">
    <property type="protein sequence ID" value="ODN89698.1"/>
    <property type="molecule type" value="Genomic_DNA"/>
</dbReference>
<dbReference type="InterPro" id="IPR018535">
    <property type="entry name" value="DUF1996"/>
</dbReference>
<sequence>MRFSTAFSIIAALAAPANAYFILSHPVLETTRLDPIVSPGVISGHVHSVVGGNNFDKTMTYNSTQQGTCTTATVSVDKSNYWTPQLYYYSPTDDTYEAITVSFVNTYYLPRYSSGETTVRAFPDGLRMTSGDPYRRTYNNDADSNAISYVCLDYDTSHSGDTAWDQRNSFFEHNCPNGMRAQVNFRSCWDGVNLDSDDHQSHMAWPSGGVDGGDCPSTHPVRLVSLFYEFIYNVQDFPYNGVGNTTWVWSFGDVTGYGFHGDFVNGWPAHVNGTNVLQEALDECNDNNGVGGELAACAPFVPYLDSASAEGCTPLNDLVNEDIGSGHTISRLPGDNPLWIGNSTTKPSWGDSSDSDIGFTDFKSTIPDGYTEVGCMAEGTSGRALTGASFSATNMTRGICVQWCEDQGYPLAGMEYGSECYCGVSIRNGASNTTLLADSECNYACADNDYENCGGSATLSLFNNPSLYQVYTYPTGWSSSGCMTEATNARALAKYSVTSDSMTPQVCIAACQAKGYTIAGIEYSSECYCANAFSTGSVAADDSSCSMSCSGDALQTCGGSRRLSTWTYSNSSSSFSSSSSSSTSSLSSTSSASTTKVSTSSTFASTSKTSTSTSASTTKASTSTSASKTKASTSSTTTKASTTTSKASTTSSSTSTSASATSTIASLYVGCYSDSSPRHLDGSSYTSSSAMTNEACISYCGNLGFAYSGTEYASECHCGNIVQASLLREESHCKSVCTGDATEVCGWGGNLSIYETGVSATKRSLSAKFRL</sequence>
<proteinExistence type="predicted"/>
<feature type="chain" id="PRO_5009129840" evidence="2">
    <location>
        <begin position="20"/>
        <end position="771"/>
    </location>
</feature>
<protein>
    <submittedName>
        <fullName evidence="4">WSC domain-containing protein</fullName>
    </submittedName>
</protein>
<dbReference type="OrthoDB" id="74764at2759"/>
<dbReference type="InterPro" id="IPR002889">
    <property type="entry name" value="WSC_carb-bd"/>
</dbReference>
<dbReference type="Pfam" id="PF09362">
    <property type="entry name" value="DUF1996"/>
    <property type="match status" value="1"/>
</dbReference>
<dbReference type="PANTHER" id="PTHR43662:SF3">
    <property type="entry name" value="DOMAIN PROTEIN, PUTATIVE (AFU_ORTHOLOGUE AFUA_6G11970)-RELATED"/>
    <property type="match status" value="1"/>
</dbReference>
<evidence type="ECO:0000313" key="4">
    <source>
        <dbReference type="EMBL" id="ODN89698.1"/>
    </source>
</evidence>
<feature type="region of interest" description="Disordered" evidence="1">
    <location>
        <begin position="571"/>
        <end position="593"/>
    </location>
</feature>
<reference evidence="4 5" key="1">
    <citation type="submission" date="2016-06" db="EMBL/GenBank/DDBJ databases">
        <title>Evolution of pathogenesis and genome organization in the Tremellales.</title>
        <authorList>
            <person name="Cuomo C."/>
            <person name="Litvintseva A."/>
            <person name="Heitman J."/>
            <person name="Chen Y."/>
            <person name="Sun S."/>
            <person name="Springer D."/>
            <person name="Dromer F."/>
            <person name="Young S."/>
            <person name="Zeng Q."/>
            <person name="Chapman S."/>
            <person name="Gujja S."/>
            <person name="Saif S."/>
            <person name="Birren B."/>
        </authorList>
    </citation>
    <scope>NUCLEOTIDE SEQUENCE [LARGE SCALE GENOMIC DNA]</scope>
    <source>
        <strain evidence="4 5">CBS 7118</strain>
    </source>
</reference>
<evidence type="ECO:0000313" key="5">
    <source>
        <dbReference type="Proteomes" id="UP000094819"/>
    </source>
</evidence>
<dbReference type="AlphaFoldDB" id="A0A1E3IMF2"/>
<organism evidence="4 5">
    <name type="scientific">Cryptococcus wingfieldii CBS 7118</name>
    <dbReference type="NCBI Taxonomy" id="1295528"/>
    <lineage>
        <taxon>Eukaryota</taxon>
        <taxon>Fungi</taxon>
        <taxon>Dikarya</taxon>
        <taxon>Basidiomycota</taxon>
        <taxon>Agaricomycotina</taxon>
        <taxon>Tremellomycetes</taxon>
        <taxon>Tremellales</taxon>
        <taxon>Cryptococcaceae</taxon>
        <taxon>Cryptococcus</taxon>
    </lineage>
</organism>
<evidence type="ECO:0000256" key="1">
    <source>
        <dbReference type="SAM" id="MobiDB-lite"/>
    </source>
</evidence>
<dbReference type="GeneID" id="30195601"/>
<evidence type="ECO:0000256" key="2">
    <source>
        <dbReference type="SAM" id="SignalP"/>
    </source>
</evidence>
<feature type="domain" description="WSC" evidence="3">
    <location>
        <begin position="369"/>
        <end position="465"/>
    </location>
</feature>
<feature type="signal peptide" evidence="2">
    <location>
        <begin position="1"/>
        <end position="19"/>
    </location>
</feature>
<comment type="caution">
    <text evidence="4">The sequence shown here is derived from an EMBL/GenBank/DDBJ whole genome shotgun (WGS) entry which is preliminary data.</text>
</comment>